<dbReference type="InterPro" id="IPR011330">
    <property type="entry name" value="Glyco_hydro/deAcase_b/a-brl"/>
</dbReference>
<proteinExistence type="predicted"/>
<dbReference type="InterPro" id="IPR011059">
    <property type="entry name" value="Metal-dep_hydrolase_composite"/>
</dbReference>
<keyword evidence="8" id="KW-1185">Reference proteome</keyword>
<keyword evidence="1" id="KW-0808">Transferase</keyword>
<evidence type="ECO:0000313" key="7">
    <source>
        <dbReference type="EMBL" id="CAK9031316.1"/>
    </source>
</evidence>
<keyword evidence="3" id="KW-0418">Kinase</keyword>
<dbReference type="PANTHER" id="PTHR43794">
    <property type="entry name" value="AMINOHYDROLASE SSNA-RELATED"/>
    <property type="match status" value="1"/>
</dbReference>
<dbReference type="Gene3D" id="3.20.20.140">
    <property type="entry name" value="Metal-dependent hydrolases"/>
    <property type="match status" value="1"/>
</dbReference>
<dbReference type="Gene3D" id="2.30.40.10">
    <property type="entry name" value="Urease, subunit C, domain 1"/>
    <property type="match status" value="1"/>
</dbReference>
<evidence type="ECO:0000256" key="4">
    <source>
        <dbReference type="ARBA" id="ARBA00022801"/>
    </source>
</evidence>
<dbReference type="InterPro" id="IPR006680">
    <property type="entry name" value="Amidohydro-rel"/>
</dbReference>
<sequence length="985" mass="105612">RPALLCLGNLTIDDVVLPDGSTRPGCIGGDALYAVLAARPWEPTAQMVAPVGHNLPASVSDGITRAGLATDGLPQRDQPTLHNKVVYDARGGRDWTLYNEESDFFDLSPRPDDIPAGYRGANRALVSAMALEAQEALVPFFAMETSTTTALDPQEDYIAGNEARLEALIRAVDIFLPSEEEVTRLTALTDWSVAARYFARLGPKTVVIKRGAAGVLVYDATRDAEFHVPPCDGAAVVDTTGAGDSFCGAFMAAIAAHPPEIAALAGAAAASFTVAGYGAAPLLETPADDISARMTDVLISGDRILEGFDGDTPILHENAAILVRDGHVAEIGPADALARAHPQAARHGGAGHVVIPGLINAHHHIGLTPFQLGSPDHPLELWFASRLGLRVIDPRLDTLYSAFEMVASGVTCVQHLHSRAPGGVEGLQSTSAAILGAYDEIGMRVSFSMAIRDQNRLAYEDDGAFLRRLPEALRPALKAYFDAYTVPLEAQLELTDALLELAAGRDRQRIQLAPSNLHWLSNTALEAVAELSEARDMAMHAHLLETPYQWAYALERTGGSPIAHLADRGLLTERLTIGHGVWMSQGDIETCAEAGCALCHNCSSNLRLKSGIAPVNRFLAAGVPVALGIDEAGINDDRDMLQEMRLTKHMHREPGIDAPAPSAEQVLRMATAHGARTTPFGARIGALTVGAAADAVILDWSRLTFPYQDPSRSLAEILIHRARPQAIHAVLVGGEVILKEGRFTRLDRGTVMDEIAEALAAPPDADTRARAKLGEAVMPFVRDVYAGYALPQGAMTRDLRGYGATPPEITWPGGARVAVSLVVNVEEGAELSLLDGDERNESIYEAREEVVGAADPCMTSHFGYGPRRGYWRIAETLATHGVPATFSTCGRAAAATPWLIRDAVARGHEISCHGWRWERHAGMDEATERAVIARTHTTLTEIAGTPPVGWHTRSAATVNTRRLLIEHGGFRYDSDAYDDDLPYIA</sequence>
<gene>
    <name evidence="7" type="ORF">SCF082_LOCUS19591</name>
</gene>
<dbReference type="SUPFAM" id="SSF53613">
    <property type="entry name" value="Ribokinase-like"/>
    <property type="match status" value="1"/>
</dbReference>
<dbReference type="SUPFAM" id="SSF51338">
    <property type="entry name" value="Composite domain of metallo-dependent hydrolases"/>
    <property type="match status" value="1"/>
</dbReference>
<dbReference type="SUPFAM" id="SSF51556">
    <property type="entry name" value="Metallo-dependent hydrolases"/>
    <property type="match status" value="1"/>
</dbReference>
<keyword evidence="5" id="KW-0862">Zinc</keyword>
<dbReference type="Pfam" id="PF01522">
    <property type="entry name" value="Polysacc_deac_1"/>
    <property type="match status" value="1"/>
</dbReference>
<comment type="caution">
    <text evidence="7">The sequence shown here is derived from an EMBL/GenBank/DDBJ whole genome shotgun (WGS) entry which is preliminary data.</text>
</comment>
<feature type="non-terminal residue" evidence="7">
    <location>
        <position position="1"/>
    </location>
</feature>
<feature type="domain" description="NodB homology" evidence="6">
    <location>
        <begin position="856"/>
        <end position="985"/>
    </location>
</feature>
<dbReference type="InterPro" id="IPR032466">
    <property type="entry name" value="Metal_Hydrolase"/>
</dbReference>
<evidence type="ECO:0000259" key="6">
    <source>
        <dbReference type="PROSITE" id="PS51677"/>
    </source>
</evidence>
<keyword evidence="4" id="KW-0378">Hydrolase</keyword>
<dbReference type="InterPro" id="IPR002173">
    <property type="entry name" value="Carboh/pur_kinase_PfkB_CS"/>
</dbReference>
<organism evidence="7 8">
    <name type="scientific">Durusdinium trenchii</name>
    <dbReference type="NCBI Taxonomy" id="1381693"/>
    <lineage>
        <taxon>Eukaryota</taxon>
        <taxon>Sar</taxon>
        <taxon>Alveolata</taxon>
        <taxon>Dinophyceae</taxon>
        <taxon>Suessiales</taxon>
        <taxon>Symbiodiniaceae</taxon>
        <taxon>Durusdinium</taxon>
    </lineage>
</organism>
<dbReference type="Gene3D" id="3.20.20.370">
    <property type="entry name" value="Glycoside hydrolase/deacetylase"/>
    <property type="match status" value="1"/>
</dbReference>
<dbReference type="InterPro" id="IPR011611">
    <property type="entry name" value="PfkB_dom"/>
</dbReference>
<evidence type="ECO:0000256" key="5">
    <source>
        <dbReference type="ARBA" id="ARBA00022833"/>
    </source>
</evidence>
<dbReference type="EMBL" id="CAXAMM010013412">
    <property type="protein sequence ID" value="CAK9031316.1"/>
    <property type="molecule type" value="Genomic_DNA"/>
</dbReference>
<dbReference type="Gene3D" id="3.40.1190.20">
    <property type="match status" value="1"/>
</dbReference>
<dbReference type="InterPro" id="IPR002509">
    <property type="entry name" value="NODB_dom"/>
</dbReference>
<keyword evidence="2" id="KW-0479">Metal-binding</keyword>
<feature type="non-terminal residue" evidence="7">
    <location>
        <position position="985"/>
    </location>
</feature>
<accession>A0ABP0KWR4</accession>
<dbReference type="PROSITE" id="PS00584">
    <property type="entry name" value="PFKB_KINASES_2"/>
    <property type="match status" value="1"/>
</dbReference>
<dbReference type="SUPFAM" id="SSF88713">
    <property type="entry name" value="Glycoside hydrolase/deacetylase"/>
    <property type="match status" value="1"/>
</dbReference>
<protein>
    <submittedName>
        <fullName evidence="7">5-methylthioadenosine/S-adenosylhomocysteine deaminase (MTA/SAH deaminase)</fullName>
    </submittedName>
</protein>
<dbReference type="InterPro" id="IPR050287">
    <property type="entry name" value="MTA/SAH_deaminase"/>
</dbReference>
<dbReference type="Pfam" id="PF00294">
    <property type="entry name" value="PfkB"/>
    <property type="match status" value="1"/>
</dbReference>
<reference evidence="7 8" key="1">
    <citation type="submission" date="2024-02" db="EMBL/GenBank/DDBJ databases">
        <authorList>
            <person name="Chen Y."/>
            <person name="Shah S."/>
            <person name="Dougan E. K."/>
            <person name="Thang M."/>
            <person name="Chan C."/>
        </authorList>
    </citation>
    <scope>NUCLEOTIDE SEQUENCE [LARGE SCALE GENOMIC DNA]</scope>
</reference>
<dbReference type="Pfam" id="PF22039">
    <property type="entry name" value="HUTI_composite_bact"/>
    <property type="match status" value="1"/>
</dbReference>
<dbReference type="Pfam" id="PF01979">
    <property type="entry name" value="Amidohydro_1"/>
    <property type="match status" value="1"/>
</dbReference>
<evidence type="ECO:0000256" key="2">
    <source>
        <dbReference type="ARBA" id="ARBA00022723"/>
    </source>
</evidence>
<evidence type="ECO:0000256" key="3">
    <source>
        <dbReference type="ARBA" id="ARBA00022777"/>
    </source>
</evidence>
<name>A0ABP0KWR4_9DINO</name>
<dbReference type="Proteomes" id="UP001642464">
    <property type="component" value="Unassembled WGS sequence"/>
</dbReference>
<evidence type="ECO:0000313" key="8">
    <source>
        <dbReference type="Proteomes" id="UP001642464"/>
    </source>
</evidence>
<dbReference type="InterPro" id="IPR054418">
    <property type="entry name" value="MQNX/HUTI_composite_N"/>
</dbReference>
<evidence type="ECO:0000256" key="1">
    <source>
        <dbReference type="ARBA" id="ARBA00022679"/>
    </source>
</evidence>
<dbReference type="PANTHER" id="PTHR43794:SF11">
    <property type="entry name" value="AMIDOHYDROLASE-RELATED DOMAIN-CONTAINING PROTEIN"/>
    <property type="match status" value="1"/>
</dbReference>
<dbReference type="PROSITE" id="PS51677">
    <property type="entry name" value="NODB"/>
    <property type="match status" value="1"/>
</dbReference>
<dbReference type="InterPro" id="IPR029056">
    <property type="entry name" value="Ribokinase-like"/>
</dbReference>